<name>A0ABU1ANE1_9BACT</name>
<feature type="transmembrane region" description="Helical" evidence="6">
    <location>
        <begin position="220"/>
        <end position="237"/>
    </location>
</feature>
<keyword evidence="2 6" id="KW-0812">Transmembrane</keyword>
<comment type="subcellular location">
    <subcellularLocation>
        <location evidence="1">Membrane</location>
        <topology evidence="1">Multi-pass membrane protein</topology>
    </subcellularLocation>
</comment>
<dbReference type="Proteomes" id="UP001243717">
    <property type="component" value="Unassembled WGS sequence"/>
</dbReference>
<keyword evidence="3" id="KW-0862">Zinc</keyword>
<protein>
    <submittedName>
        <fullName evidence="8">Cation diffusion facilitator family transporter</fullName>
    </submittedName>
</protein>
<dbReference type="Gene3D" id="1.20.1510.10">
    <property type="entry name" value="Cation efflux protein transmembrane domain"/>
    <property type="match status" value="1"/>
</dbReference>
<proteinExistence type="predicted"/>
<dbReference type="SUPFAM" id="SSF55008">
    <property type="entry name" value="HMA, heavy metal-associated domain"/>
    <property type="match status" value="1"/>
</dbReference>
<sequence>MSLFKSSYQVERLDCPSEEQMIRLKMEGLEAILCISVDIEQRRVSVIHRGEVEPVSKALSELGLGSRFESSEKVDTDTVGDRDTQKQILWWVLGINAAFFVIEMSFGILSSSMGLIADSLDMLADAIVYALSLMAVGTAVATKKKVAKISGLLQMLLALVGFSEVIRRFFFSETMPDFKTMISVAALALVANVICLWLIQKARSEEAHMQASAIFTSNDIIVNGGVIVAGLLVYLLGSPWPDLLVGGIVFGFVMRGAIRILNLSK</sequence>
<dbReference type="PANTHER" id="PTHR11562:SF17">
    <property type="entry name" value="RE54080P-RELATED"/>
    <property type="match status" value="1"/>
</dbReference>
<reference evidence="8 9" key="1">
    <citation type="submission" date="2023-04" db="EMBL/GenBank/DDBJ databases">
        <title>A novel bacteria isolated from coastal sediment.</title>
        <authorList>
            <person name="Liu X.-J."/>
            <person name="Du Z.-J."/>
        </authorList>
    </citation>
    <scope>NUCLEOTIDE SEQUENCE [LARGE SCALE GENOMIC DNA]</scope>
    <source>
        <strain evidence="8 9">SDUM461004</strain>
    </source>
</reference>
<feature type="transmembrane region" description="Helical" evidence="6">
    <location>
        <begin position="122"/>
        <end position="140"/>
    </location>
</feature>
<evidence type="ECO:0000256" key="2">
    <source>
        <dbReference type="ARBA" id="ARBA00022692"/>
    </source>
</evidence>
<feature type="transmembrane region" description="Helical" evidence="6">
    <location>
        <begin position="152"/>
        <end position="170"/>
    </location>
</feature>
<dbReference type="Pfam" id="PF01545">
    <property type="entry name" value="Cation_efflux"/>
    <property type="match status" value="1"/>
</dbReference>
<evidence type="ECO:0000256" key="4">
    <source>
        <dbReference type="ARBA" id="ARBA00022989"/>
    </source>
</evidence>
<dbReference type="InterPro" id="IPR036163">
    <property type="entry name" value="HMA_dom_sf"/>
</dbReference>
<comment type="caution">
    <text evidence="8">The sequence shown here is derived from an EMBL/GenBank/DDBJ whole genome shotgun (WGS) entry which is preliminary data.</text>
</comment>
<accession>A0ABU1ANE1</accession>
<keyword evidence="9" id="KW-1185">Reference proteome</keyword>
<dbReference type="InterPro" id="IPR050681">
    <property type="entry name" value="CDF/SLC30A"/>
</dbReference>
<evidence type="ECO:0000256" key="5">
    <source>
        <dbReference type="ARBA" id="ARBA00023136"/>
    </source>
</evidence>
<dbReference type="PANTHER" id="PTHR11562">
    <property type="entry name" value="CATION EFFLUX PROTEIN/ ZINC TRANSPORTER"/>
    <property type="match status" value="1"/>
</dbReference>
<feature type="transmembrane region" description="Helical" evidence="6">
    <location>
        <begin position="243"/>
        <end position="261"/>
    </location>
</feature>
<dbReference type="InterPro" id="IPR027469">
    <property type="entry name" value="Cation_efflux_TMD_sf"/>
</dbReference>
<feature type="domain" description="Cation efflux protein transmembrane" evidence="7">
    <location>
        <begin position="91"/>
        <end position="261"/>
    </location>
</feature>
<evidence type="ECO:0000259" key="7">
    <source>
        <dbReference type="Pfam" id="PF01545"/>
    </source>
</evidence>
<keyword evidence="3" id="KW-0406">Ion transport</keyword>
<feature type="transmembrane region" description="Helical" evidence="6">
    <location>
        <begin position="182"/>
        <end position="199"/>
    </location>
</feature>
<evidence type="ECO:0000313" key="9">
    <source>
        <dbReference type="Proteomes" id="UP001243717"/>
    </source>
</evidence>
<keyword evidence="3" id="KW-0813">Transport</keyword>
<keyword evidence="3" id="KW-0864">Zinc transport</keyword>
<feature type="transmembrane region" description="Helical" evidence="6">
    <location>
        <begin position="88"/>
        <end position="110"/>
    </location>
</feature>
<dbReference type="EMBL" id="JARXIC010000021">
    <property type="protein sequence ID" value="MDQ8195276.1"/>
    <property type="molecule type" value="Genomic_DNA"/>
</dbReference>
<dbReference type="InterPro" id="IPR058533">
    <property type="entry name" value="Cation_efflux_TM"/>
</dbReference>
<keyword evidence="5 6" id="KW-0472">Membrane</keyword>
<dbReference type="RefSeq" id="WP_308985732.1">
    <property type="nucleotide sequence ID" value="NZ_JARXIC010000021.1"/>
</dbReference>
<evidence type="ECO:0000256" key="6">
    <source>
        <dbReference type="SAM" id="Phobius"/>
    </source>
</evidence>
<evidence type="ECO:0000256" key="1">
    <source>
        <dbReference type="ARBA" id="ARBA00004141"/>
    </source>
</evidence>
<evidence type="ECO:0000256" key="3">
    <source>
        <dbReference type="ARBA" id="ARBA00022906"/>
    </source>
</evidence>
<evidence type="ECO:0000313" key="8">
    <source>
        <dbReference type="EMBL" id="MDQ8195276.1"/>
    </source>
</evidence>
<organism evidence="8 9">
    <name type="scientific">Thalassobacterium sedimentorum</name>
    <dbReference type="NCBI Taxonomy" id="3041258"/>
    <lineage>
        <taxon>Bacteria</taxon>
        <taxon>Pseudomonadati</taxon>
        <taxon>Verrucomicrobiota</taxon>
        <taxon>Opitutia</taxon>
        <taxon>Puniceicoccales</taxon>
        <taxon>Coraliomargaritaceae</taxon>
        <taxon>Thalassobacterium</taxon>
    </lineage>
</organism>
<dbReference type="SUPFAM" id="SSF161111">
    <property type="entry name" value="Cation efflux protein transmembrane domain-like"/>
    <property type="match status" value="1"/>
</dbReference>
<keyword evidence="4 6" id="KW-1133">Transmembrane helix</keyword>
<gene>
    <name evidence="8" type="ORF">QEH59_12625</name>
</gene>